<keyword evidence="4" id="KW-1185">Reference proteome</keyword>
<keyword evidence="2" id="KW-1133">Transmembrane helix</keyword>
<keyword evidence="2" id="KW-0472">Membrane</keyword>
<dbReference type="EMBL" id="KZ613510">
    <property type="protein sequence ID" value="PMD15799.1"/>
    <property type="molecule type" value="Genomic_DNA"/>
</dbReference>
<gene>
    <name evidence="3" type="ORF">NA56DRAFT_693035</name>
</gene>
<dbReference type="PANTHER" id="PTHR35394:SF5">
    <property type="entry name" value="DUF3176 DOMAIN-CONTAINING PROTEIN"/>
    <property type="match status" value="1"/>
</dbReference>
<dbReference type="AlphaFoldDB" id="A0A2J6PP70"/>
<evidence type="ECO:0000256" key="1">
    <source>
        <dbReference type="SAM" id="MobiDB-lite"/>
    </source>
</evidence>
<dbReference type="Pfam" id="PF11374">
    <property type="entry name" value="DUF3176"/>
    <property type="match status" value="1"/>
</dbReference>
<sequence length="587" mass="63694">MAPPSVPRKPVGSGATVSISEIELVRGNTTKESPTTSLLASKQEGSTTTQEPNKSRCLSDLWAVELVALLVSALSIIGVIITLRLYDNRLLAQWPLRISLNTVISVLSQIGQTALMLPVVSCIGQLKWLWFVQPKSTRTLADFEAFDDASRGPWASLLLIWRTYASHLVSLGAALAIAALGFQPFTQQAVSFVQRLTPSGAATISSCSNITEYLIGEQVSAPLSYWAAIYEAFSSPNQSLSDITASCSTGNCTFDPYYSLAICPYPVVNLTSQLKTTSNWEGVDCSGTLLSDGVQILPNCTFSLPNRALLNAMENEITVASASLPGVSSTSSIAHLNMTGTLPIDFFVIYYSNNTYRVEALECAMRFCGQTYSSSVNNGETVTRLTDTWGQLTPGNFYDGVFYLLEEGSVTFSVEYMVPVYLAAASSQIFSGTNPREQPGTNPASPAAQAIWTTLTTNDEMSAMTSFMNNMAISLTNSLRTSQSSTQITGTLLALDIYVSVSYEWLIFPITLVLLTLTFLLATVMKSRYHGIQPWKTSSLAVLGGLDRETRVELGNVRSVGDMLERAKDLKPAMRRRGHGWSLGVNE</sequence>
<feature type="transmembrane region" description="Helical" evidence="2">
    <location>
        <begin position="505"/>
        <end position="525"/>
    </location>
</feature>
<protein>
    <submittedName>
        <fullName evidence="3">Uncharacterized protein</fullName>
    </submittedName>
</protein>
<dbReference type="InterPro" id="IPR021514">
    <property type="entry name" value="DUF3176"/>
</dbReference>
<keyword evidence="2" id="KW-0812">Transmembrane</keyword>
<dbReference type="STRING" id="1745343.A0A2J6PP70"/>
<feature type="compositionally biased region" description="Polar residues" evidence="1">
    <location>
        <begin position="27"/>
        <end position="52"/>
    </location>
</feature>
<evidence type="ECO:0000256" key="2">
    <source>
        <dbReference type="SAM" id="Phobius"/>
    </source>
</evidence>
<reference evidence="3 4" key="1">
    <citation type="submission" date="2016-05" db="EMBL/GenBank/DDBJ databases">
        <title>A degradative enzymes factory behind the ericoid mycorrhizal symbiosis.</title>
        <authorList>
            <consortium name="DOE Joint Genome Institute"/>
            <person name="Martino E."/>
            <person name="Morin E."/>
            <person name="Grelet G."/>
            <person name="Kuo A."/>
            <person name="Kohler A."/>
            <person name="Daghino S."/>
            <person name="Barry K."/>
            <person name="Choi C."/>
            <person name="Cichocki N."/>
            <person name="Clum A."/>
            <person name="Copeland A."/>
            <person name="Hainaut M."/>
            <person name="Haridas S."/>
            <person name="Labutti K."/>
            <person name="Lindquist E."/>
            <person name="Lipzen A."/>
            <person name="Khouja H.-R."/>
            <person name="Murat C."/>
            <person name="Ohm R."/>
            <person name="Olson A."/>
            <person name="Spatafora J."/>
            <person name="Veneault-Fourrey C."/>
            <person name="Henrissat B."/>
            <person name="Grigoriev I."/>
            <person name="Martin F."/>
            <person name="Perotto S."/>
        </authorList>
    </citation>
    <scope>NUCLEOTIDE SEQUENCE [LARGE SCALE GENOMIC DNA]</scope>
    <source>
        <strain evidence="3 4">UAMH 7357</strain>
    </source>
</reference>
<organism evidence="3 4">
    <name type="scientific">Hyaloscypha hepaticicola</name>
    <dbReference type="NCBI Taxonomy" id="2082293"/>
    <lineage>
        <taxon>Eukaryota</taxon>
        <taxon>Fungi</taxon>
        <taxon>Dikarya</taxon>
        <taxon>Ascomycota</taxon>
        <taxon>Pezizomycotina</taxon>
        <taxon>Leotiomycetes</taxon>
        <taxon>Helotiales</taxon>
        <taxon>Hyaloscyphaceae</taxon>
        <taxon>Hyaloscypha</taxon>
    </lineage>
</organism>
<proteinExistence type="predicted"/>
<dbReference type="Proteomes" id="UP000235672">
    <property type="component" value="Unassembled WGS sequence"/>
</dbReference>
<dbReference type="PANTHER" id="PTHR35394">
    <property type="entry name" value="DUF3176 DOMAIN-CONTAINING PROTEIN"/>
    <property type="match status" value="1"/>
</dbReference>
<evidence type="ECO:0000313" key="4">
    <source>
        <dbReference type="Proteomes" id="UP000235672"/>
    </source>
</evidence>
<feature type="transmembrane region" description="Helical" evidence="2">
    <location>
        <begin position="159"/>
        <end position="182"/>
    </location>
</feature>
<name>A0A2J6PP70_9HELO</name>
<feature type="transmembrane region" description="Helical" evidence="2">
    <location>
        <begin position="61"/>
        <end position="86"/>
    </location>
</feature>
<feature type="region of interest" description="Disordered" evidence="1">
    <location>
        <begin position="26"/>
        <end position="53"/>
    </location>
</feature>
<evidence type="ECO:0000313" key="3">
    <source>
        <dbReference type="EMBL" id="PMD15799.1"/>
    </source>
</evidence>
<accession>A0A2J6PP70</accession>
<dbReference type="OrthoDB" id="5376804at2759"/>